<reference evidence="2 3" key="1">
    <citation type="submission" date="2023-07" db="EMBL/GenBank/DDBJ databases">
        <title>Genomic Encyclopedia of Type Strains, Phase IV (KMG-IV): sequencing the most valuable type-strain genomes for metagenomic binning, comparative biology and taxonomic classification.</title>
        <authorList>
            <person name="Goeker M."/>
        </authorList>
    </citation>
    <scope>NUCLEOTIDE SEQUENCE [LARGE SCALE GENOMIC DNA]</scope>
    <source>
        <strain evidence="2 3">NIO-1023</strain>
    </source>
</reference>
<protein>
    <submittedName>
        <fullName evidence="2">Uncharacterized protein</fullName>
    </submittedName>
</protein>
<proteinExistence type="predicted"/>
<feature type="region of interest" description="Disordered" evidence="1">
    <location>
        <begin position="1"/>
        <end position="35"/>
    </location>
</feature>
<sequence length="74" mass="8264">MGEYSEISDAVGIDRSDADDPQSLQDTIPAPEQKNKACSQVYSKRWLDGGDHTFLLRFRCQTAGEELSDRDPCV</sequence>
<evidence type="ECO:0000313" key="3">
    <source>
        <dbReference type="Proteomes" id="UP001232163"/>
    </source>
</evidence>
<keyword evidence="3" id="KW-1185">Reference proteome</keyword>
<name>A0ABT9MG76_9DEIO</name>
<evidence type="ECO:0000313" key="2">
    <source>
        <dbReference type="EMBL" id="MDP9765194.1"/>
    </source>
</evidence>
<gene>
    <name evidence="2" type="ORF">QO006_002642</name>
</gene>
<evidence type="ECO:0000256" key="1">
    <source>
        <dbReference type="SAM" id="MobiDB-lite"/>
    </source>
</evidence>
<accession>A0ABT9MG76</accession>
<organism evidence="2 3">
    <name type="scientific">Deinococcus enclensis</name>
    <dbReference type="NCBI Taxonomy" id="1049582"/>
    <lineage>
        <taxon>Bacteria</taxon>
        <taxon>Thermotogati</taxon>
        <taxon>Deinococcota</taxon>
        <taxon>Deinococci</taxon>
        <taxon>Deinococcales</taxon>
        <taxon>Deinococcaceae</taxon>
        <taxon>Deinococcus</taxon>
    </lineage>
</organism>
<comment type="caution">
    <text evidence="2">The sequence shown here is derived from an EMBL/GenBank/DDBJ whole genome shotgun (WGS) entry which is preliminary data.</text>
</comment>
<dbReference type="Proteomes" id="UP001232163">
    <property type="component" value="Unassembled WGS sequence"/>
</dbReference>
<dbReference type="EMBL" id="JAURUR010000009">
    <property type="protein sequence ID" value="MDP9765194.1"/>
    <property type="molecule type" value="Genomic_DNA"/>
</dbReference>